<dbReference type="GO" id="GO:0005524">
    <property type="term" value="F:ATP binding"/>
    <property type="evidence" value="ECO:0007669"/>
    <property type="project" value="UniProtKB-KW"/>
</dbReference>
<dbReference type="FunFam" id="3.30.450.90:FF:000001">
    <property type="entry name" value="Type II secretion system ATPase GspE"/>
    <property type="match status" value="1"/>
</dbReference>
<dbReference type="GO" id="GO:0016887">
    <property type="term" value="F:ATP hydrolysis activity"/>
    <property type="evidence" value="ECO:0007669"/>
    <property type="project" value="TreeGrafter"/>
</dbReference>
<dbReference type="SUPFAM" id="SSF52540">
    <property type="entry name" value="P-loop containing nucleoside triphosphate hydrolases"/>
    <property type="match status" value="1"/>
</dbReference>
<keyword evidence="2" id="KW-0547">Nucleotide-binding</keyword>
<evidence type="ECO:0000256" key="2">
    <source>
        <dbReference type="ARBA" id="ARBA00022741"/>
    </source>
</evidence>
<dbReference type="AlphaFoldDB" id="A0A939MI14"/>
<evidence type="ECO:0000313" key="7">
    <source>
        <dbReference type="Proteomes" id="UP000664382"/>
    </source>
</evidence>
<proteinExistence type="inferred from homology"/>
<feature type="compositionally biased region" description="Polar residues" evidence="4">
    <location>
        <begin position="158"/>
        <end position="167"/>
    </location>
</feature>
<comment type="similarity">
    <text evidence="1">Belongs to the GSP E family.</text>
</comment>
<feature type="region of interest" description="Disordered" evidence="4">
    <location>
        <begin position="148"/>
        <end position="168"/>
    </location>
</feature>
<keyword evidence="3" id="KW-0067">ATP-binding</keyword>
<dbReference type="InterPro" id="IPR001482">
    <property type="entry name" value="T2SS/T4SS_dom"/>
</dbReference>
<accession>A0A939MI14</accession>
<dbReference type="PANTHER" id="PTHR30258:SF1">
    <property type="entry name" value="PROTEIN TRANSPORT PROTEIN HOFB HOMOLOG"/>
    <property type="match status" value="1"/>
</dbReference>
<dbReference type="InterPro" id="IPR007831">
    <property type="entry name" value="T2SS_GspE_N"/>
</dbReference>
<protein>
    <submittedName>
        <fullName evidence="6">Flp pilus assembly complex ATPase component TadA</fullName>
    </submittedName>
</protein>
<dbReference type="EMBL" id="JAGDYM010000004">
    <property type="protein sequence ID" value="MBO1901118.1"/>
    <property type="molecule type" value="Genomic_DNA"/>
</dbReference>
<evidence type="ECO:0000256" key="3">
    <source>
        <dbReference type="ARBA" id="ARBA00022840"/>
    </source>
</evidence>
<dbReference type="GO" id="GO:0005886">
    <property type="term" value="C:plasma membrane"/>
    <property type="evidence" value="ECO:0007669"/>
    <property type="project" value="TreeGrafter"/>
</dbReference>
<dbReference type="InterPro" id="IPR027417">
    <property type="entry name" value="P-loop_NTPase"/>
</dbReference>
<dbReference type="Gene3D" id="3.30.300.160">
    <property type="entry name" value="Type II secretion system, protein E, N-terminal domain"/>
    <property type="match status" value="1"/>
</dbReference>
<organism evidence="6 7">
    <name type="scientific">Leucobacter weissii</name>
    <dbReference type="NCBI Taxonomy" id="1983706"/>
    <lineage>
        <taxon>Bacteria</taxon>
        <taxon>Bacillati</taxon>
        <taxon>Actinomycetota</taxon>
        <taxon>Actinomycetes</taxon>
        <taxon>Micrococcales</taxon>
        <taxon>Microbacteriaceae</taxon>
        <taxon>Leucobacter</taxon>
    </lineage>
</organism>
<name>A0A939MI14_9MICO</name>
<dbReference type="PROSITE" id="PS00662">
    <property type="entry name" value="T2SP_E"/>
    <property type="match status" value="1"/>
</dbReference>
<dbReference type="Gene3D" id="3.40.50.300">
    <property type="entry name" value="P-loop containing nucleotide triphosphate hydrolases"/>
    <property type="match status" value="1"/>
</dbReference>
<dbReference type="InterPro" id="IPR037257">
    <property type="entry name" value="T2SS_E_N_sf"/>
</dbReference>
<dbReference type="Pfam" id="PF00437">
    <property type="entry name" value="T2SSE"/>
    <property type="match status" value="1"/>
</dbReference>
<evidence type="ECO:0000256" key="4">
    <source>
        <dbReference type="SAM" id="MobiDB-lite"/>
    </source>
</evidence>
<feature type="domain" description="Bacterial type II secretion system protein E" evidence="5">
    <location>
        <begin position="374"/>
        <end position="388"/>
    </location>
</feature>
<dbReference type="Pfam" id="PF05157">
    <property type="entry name" value="MshEN"/>
    <property type="match status" value="1"/>
</dbReference>
<dbReference type="FunFam" id="3.40.50.300:FF:000398">
    <property type="entry name" value="Type IV pilus assembly ATPase PilB"/>
    <property type="match status" value="1"/>
</dbReference>
<gene>
    <name evidence="6" type="primary">tadA</name>
    <name evidence="6" type="ORF">J4H92_04040</name>
</gene>
<comment type="caution">
    <text evidence="6">The sequence shown here is derived from an EMBL/GenBank/DDBJ whole genome shotgun (WGS) entry which is preliminary data.</text>
</comment>
<sequence length="555" mass="60298">MRVAESLVSAGIVGTERMGALVAEHGDGKELRARVVADGLASENDIAQAVASRAGVPYVDLGREALSPETISLVPAALCRRYQLIPVRRTRRHLLVGMVDPSNLIAIDDVTTATGLAIAPAAVASDALDLAFGRFLRMDEELSELSVQMDDTSDSEIETSASESLDSTSDDAPVVRFVSLLISQAIDDRASDIHIEPGEKHLTVRYRIDGVLQETQQASRAIQDGVISRLKIMAAVDIAERRKPQDGRISVQHNGRRIDLRLATLPTVWGEKIVMRILAGSAQELTLKDLRFSERNERSFTEAISRPYGMVLVTGPTGSGKSTTLYTALSTIATPQVNAITVEDPVEYRIAGISQVQVNHKAGLNFHTALRSILRSDPDIVLVGEIRDQETATMSIEAALTGHVVLSTLHTNDAPSALTRLINIGCEPFLVGTAVNAIVAQRLARRLCLRCRQPYAEDPEKLAALRIPHETGRRPTFYRAVGCPECSGTGYHGRLALHEVMTMSEELEQQVISHASGTELRDTALRQGMITLRQDGFEKAQQGATTIEEVLRVSA</sequence>
<dbReference type="SUPFAM" id="SSF160246">
    <property type="entry name" value="EspE N-terminal domain-like"/>
    <property type="match status" value="1"/>
</dbReference>
<dbReference type="Gene3D" id="3.30.450.90">
    <property type="match status" value="1"/>
</dbReference>
<dbReference type="CDD" id="cd01129">
    <property type="entry name" value="PulE-GspE-like"/>
    <property type="match status" value="1"/>
</dbReference>
<evidence type="ECO:0000313" key="6">
    <source>
        <dbReference type="EMBL" id="MBO1901118.1"/>
    </source>
</evidence>
<reference evidence="6" key="1">
    <citation type="submission" date="2021-03" db="EMBL/GenBank/DDBJ databases">
        <title>Leucobacter chromiisoli sp. nov., isolated from chromium-containing soil of chemical plant.</title>
        <authorList>
            <person name="Xu Z."/>
        </authorList>
    </citation>
    <scope>NUCLEOTIDE SEQUENCE</scope>
    <source>
        <strain evidence="6">S27</strain>
    </source>
</reference>
<dbReference type="Proteomes" id="UP000664382">
    <property type="component" value="Unassembled WGS sequence"/>
</dbReference>
<dbReference type="RefSeq" id="WP_208096325.1">
    <property type="nucleotide sequence ID" value="NZ_JAGDYM010000004.1"/>
</dbReference>
<dbReference type="PANTHER" id="PTHR30258">
    <property type="entry name" value="TYPE II SECRETION SYSTEM PROTEIN GSPE-RELATED"/>
    <property type="match status" value="1"/>
</dbReference>
<evidence type="ECO:0000259" key="5">
    <source>
        <dbReference type="PROSITE" id="PS00662"/>
    </source>
</evidence>
<keyword evidence="7" id="KW-1185">Reference proteome</keyword>
<evidence type="ECO:0000256" key="1">
    <source>
        <dbReference type="ARBA" id="ARBA00006611"/>
    </source>
</evidence>